<gene>
    <name evidence="1" type="ORF">GMJLKIPL_5621</name>
</gene>
<accession>A0ABQ4SM92</accession>
<dbReference type="Proteomes" id="UP001055153">
    <property type="component" value="Unassembled WGS sequence"/>
</dbReference>
<evidence type="ECO:0000313" key="1">
    <source>
        <dbReference type="EMBL" id="GJE03664.1"/>
    </source>
</evidence>
<organism evidence="1 2">
    <name type="scientific">Methylobacterium isbiliense</name>
    <dbReference type="NCBI Taxonomy" id="315478"/>
    <lineage>
        <taxon>Bacteria</taxon>
        <taxon>Pseudomonadati</taxon>
        <taxon>Pseudomonadota</taxon>
        <taxon>Alphaproteobacteria</taxon>
        <taxon>Hyphomicrobiales</taxon>
        <taxon>Methylobacteriaceae</taxon>
        <taxon>Methylobacterium</taxon>
    </lineage>
</organism>
<protein>
    <submittedName>
        <fullName evidence="1">Uncharacterized protein</fullName>
    </submittedName>
</protein>
<proteinExistence type="predicted"/>
<reference evidence="1" key="1">
    <citation type="journal article" date="2021" name="Front. Microbiol.">
        <title>Comprehensive Comparative Genomics and Phenotyping of Methylobacterium Species.</title>
        <authorList>
            <person name="Alessa O."/>
            <person name="Ogura Y."/>
            <person name="Fujitani Y."/>
            <person name="Takami H."/>
            <person name="Hayashi T."/>
            <person name="Sahin N."/>
            <person name="Tani A."/>
        </authorList>
    </citation>
    <scope>NUCLEOTIDE SEQUENCE</scope>
    <source>
        <strain evidence="1">DSM 17168</strain>
    </source>
</reference>
<keyword evidence="2" id="KW-1185">Reference proteome</keyword>
<comment type="caution">
    <text evidence="1">The sequence shown here is derived from an EMBL/GenBank/DDBJ whole genome shotgun (WGS) entry which is preliminary data.</text>
</comment>
<evidence type="ECO:0000313" key="2">
    <source>
        <dbReference type="Proteomes" id="UP001055153"/>
    </source>
</evidence>
<sequence>MDKADRKRPPRQTAWVFVLVRTSGMRLRVTTVGMRMNMHLGRRMTVAVKMYPITPDAIEQVAAKTHKHQTNDGLEQIRSTVGHGLGHEKANTADDEKGYRVADAPDDAVPYNRSNATLAGGDTGDRCDVVGLNRVLHAYEETQGQTRYQHAETSINGSGWRGSYSIMSASDGPNLQASRIAGSLASLAARTDIVGQGSLLLGDIGKGVMYPFDDRAHEVEHQLRMFGNQRPKIFCFEL</sequence>
<dbReference type="EMBL" id="BPQQ01000086">
    <property type="protein sequence ID" value="GJE03664.1"/>
    <property type="molecule type" value="Genomic_DNA"/>
</dbReference>
<name>A0ABQ4SM92_9HYPH</name>
<reference evidence="1" key="2">
    <citation type="submission" date="2021-08" db="EMBL/GenBank/DDBJ databases">
        <authorList>
            <person name="Tani A."/>
            <person name="Ola A."/>
            <person name="Ogura Y."/>
            <person name="Katsura K."/>
            <person name="Hayashi T."/>
        </authorList>
    </citation>
    <scope>NUCLEOTIDE SEQUENCE</scope>
    <source>
        <strain evidence="1">DSM 17168</strain>
    </source>
</reference>